<dbReference type="AlphaFoldDB" id="A0A1I2SUG6"/>
<dbReference type="OrthoDB" id="9798208at2"/>
<dbReference type="InterPro" id="IPR006683">
    <property type="entry name" value="Thioestr_dom"/>
</dbReference>
<dbReference type="InterPro" id="IPR003736">
    <property type="entry name" value="PAAI_dom"/>
</dbReference>
<gene>
    <name evidence="4" type="ORF">SAMN05660282_01217</name>
</gene>
<dbReference type="Gene3D" id="3.10.129.10">
    <property type="entry name" value="Hotdog Thioesterase"/>
    <property type="match status" value="1"/>
</dbReference>
<accession>A0A1I2SUG6</accession>
<dbReference type="NCBIfam" id="TIGR00369">
    <property type="entry name" value="unchar_dom_1"/>
    <property type="match status" value="1"/>
</dbReference>
<sequence length="151" mass="16349">MGEFLRILKEDVRCDNGEITADAAALEKLNACLCGHDEHLGLRYTRLDQEMIAAELHVSERHLQPMGLVHGGVYAAMAESLGSIAAYCYSGAQRPVVGVANHTEFLAPVKAGVISGEARAVKIGKRTQLVDVEFFHRGHLVARATVRTLAV</sequence>
<dbReference type="InterPro" id="IPR029069">
    <property type="entry name" value="HotDog_dom_sf"/>
</dbReference>
<protein>
    <submittedName>
        <fullName evidence="4">Uncharacterized domain 1-containing protein</fullName>
    </submittedName>
</protein>
<keyword evidence="2" id="KW-0378">Hydrolase</keyword>
<evidence type="ECO:0000256" key="1">
    <source>
        <dbReference type="ARBA" id="ARBA00008324"/>
    </source>
</evidence>
<dbReference type="SUPFAM" id="SSF54637">
    <property type="entry name" value="Thioesterase/thiol ester dehydrase-isomerase"/>
    <property type="match status" value="1"/>
</dbReference>
<name>A0A1I2SUG6_9CORY</name>
<evidence type="ECO:0000256" key="2">
    <source>
        <dbReference type="ARBA" id="ARBA00022801"/>
    </source>
</evidence>
<proteinExistence type="inferred from homology"/>
<dbReference type="Proteomes" id="UP000199065">
    <property type="component" value="Unassembled WGS sequence"/>
</dbReference>
<dbReference type="GO" id="GO:0005829">
    <property type="term" value="C:cytosol"/>
    <property type="evidence" value="ECO:0007669"/>
    <property type="project" value="TreeGrafter"/>
</dbReference>
<organism evidence="4 5">
    <name type="scientific">Corynebacterium spheniscorum</name>
    <dbReference type="NCBI Taxonomy" id="185761"/>
    <lineage>
        <taxon>Bacteria</taxon>
        <taxon>Bacillati</taxon>
        <taxon>Actinomycetota</taxon>
        <taxon>Actinomycetes</taxon>
        <taxon>Mycobacteriales</taxon>
        <taxon>Corynebacteriaceae</taxon>
        <taxon>Corynebacterium</taxon>
    </lineage>
</organism>
<feature type="domain" description="Thioesterase" evidence="3">
    <location>
        <begin position="66"/>
        <end position="139"/>
    </location>
</feature>
<comment type="similarity">
    <text evidence="1">Belongs to the thioesterase PaaI family.</text>
</comment>
<dbReference type="STRING" id="185761.SAMN05660282_01217"/>
<dbReference type="PANTHER" id="PTHR43240">
    <property type="entry name" value="1,4-DIHYDROXY-2-NAPHTHOYL-COA THIOESTERASE 1"/>
    <property type="match status" value="1"/>
</dbReference>
<dbReference type="RefSeq" id="WP_092285478.1">
    <property type="nucleotide sequence ID" value="NZ_FOPJ01000006.1"/>
</dbReference>
<evidence type="ECO:0000313" key="5">
    <source>
        <dbReference type="Proteomes" id="UP000199065"/>
    </source>
</evidence>
<dbReference type="CDD" id="cd03443">
    <property type="entry name" value="PaaI_thioesterase"/>
    <property type="match status" value="1"/>
</dbReference>
<keyword evidence="5" id="KW-1185">Reference proteome</keyword>
<evidence type="ECO:0000313" key="4">
    <source>
        <dbReference type="EMBL" id="SFG55519.1"/>
    </source>
</evidence>
<dbReference type="EMBL" id="FOPJ01000006">
    <property type="protein sequence ID" value="SFG55519.1"/>
    <property type="molecule type" value="Genomic_DNA"/>
</dbReference>
<evidence type="ECO:0000259" key="3">
    <source>
        <dbReference type="Pfam" id="PF03061"/>
    </source>
</evidence>
<reference evidence="4 5" key="1">
    <citation type="submission" date="2016-10" db="EMBL/GenBank/DDBJ databases">
        <authorList>
            <person name="de Groot N.N."/>
        </authorList>
    </citation>
    <scope>NUCLEOTIDE SEQUENCE [LARGE SCALE GENOMIC DNA]</scope>
    <source>
        <strain>J11</strain>
        <strain evidence="5">PG 39</strain>
    </source>
</reference>
<dbReference type="Pfam" id="PF03061">
    <property type="entry name" value="4HBT"/>
    <property type="match status" value="1"/>
</dbReference>
<dbReference type="PANTHER" id="PTHR43240:SF5">
    <property type="entry name" value="1,4-DIHYDROXY-2-NAPHTHOYL-COA THIOESTERASE 1"/>
    <property type="match status" value="1"/>
</dbReference>
<dbReference type="GO" id="GO:0061522">
    <property type="term" value="F:1,4-dihydroxy-2-naphthoyl-CoA thioesterase activity"/>
    <property type="evidence" value="ECO:0007669"/>
    <property type="project" value="TreeGrafter"/>
</dbReference>